<name>A0ABW1EYU9_9ACTN</name>
<dbReference type="RefSeq" id="WP_345330726.1">
    <property type="nucleotide sequence ID" value="NZ_BAAAVH010000123.1"/>
</dbReference>
<keyword evidence="2" id="KW-1185">Reference proteome</keyword>
<evidence type="ECO:0000313" key="1">
    <source>
        <dbReference type="EMBL" id="MFC5886798.1"/>
    </source>
</evidence>
<protein>
    <submittedName>
        <fullName evidence="1">Uncharacterized protein</fullName>
    </submittedName>
</protein>
<proteinExistence type="predicted"/>
<reference evidence="2" key="1">
    <citation type="journal article" date="2019" name="Int. J. Syst. Evol. Microbiol.">
        <title>The Global Catalogue of Microorganisms (GCM) 10K type strain sequencing project: providing services to taxonomists for standard genome sequencing and annotation.</title>
        <authorList>
            <consortium name="The Broad Institute Genomics Platform"/>
            <consortium name="The Broad Institute Genome Sequencing Center for Infectious Disease"/>
            <person name="Wu L."/>
            <person name="Ma J."/>
        </authorList>
    </citation>
    <scope>NUCLEOTIDE SEQUENCE [LARGE SCALE GENOMIC DNA]</scope>
    <source>
        <strain evidence="2">CGMCC 4.1469</strain>
    </source>
</reference>
<accession>A0ABW1EYU9</accession>
<sequence length="78" mass="8606">MNVEIIDTATAAFADTYAAGEPFKVRVVYNTTGDSQLREERVWITPGYSTIADIPKAIAGPRLFGADDVRLHRIRPAQ</sequence>
<comment type="caution">
    <text evidence="1">The sequence shown here is derived from an EMBL/GenBank/DDBJ whole genome shotgun (WGS) entry which is preliminary data.</text>
</comment>
<dbReference type="Proteomes" id="UP001596067">
    <property type="component" value="Unassembled WGS sequence"/>
</dbReference>
<dbReference type="EMBL" id="JBHSOD010000020">
    <property type="protein sequence ID" value="MFC5886798.1"/>
    <property type="molecule type" value="Genomic_DNA"/>
</dbReference>
<organism evidence="1 2">
    <name type="scientific">Kitasatospora aburaviensis</name>
    <dbReference type="NCBI Taxonomy" id="67265"/>
    <lineage>
        <taxon>Bacteria</taxon>
        <taxon>Bacillati</taxon>
        <taxon>Actinomycetota</taxon>
        <taxon>Actinomycetes</taxon>
        <taxon>Kitasatosporales</taxon>
        <taxon>Streptomycetaceae</taxon>
        <taxon>Kitasatospora</taxon>
    </lineage>
</organism>
<evidence type="ECO:0000313" key="2">
    <source>
        <dbReference type="Proteomes" id="UP001596067"/>
    </source>
</evidence>
<gene>
    <name evidence="1" type="ORF">ACFP0N_17670</name>
</gene>